<dbReference type="Pfam" id="PF04082">
    <property type="entry name" value="Fungal_trans"/>
    <property type="match status" value="1"/>
</dbReference>
<reference evidence="6 7" key="1">
    <citation type="submission" date="2016-03" db="EMBL/GenBank/DDBJ databases">
        <authorList>
            <person name="Ploux O."/>
        </authorList>
    </citation>
    <scope>NUCLEOTIDE SEQUENCE [LARGE SCALE GENOMIC DNA]</scope>
    <source>
        <strain evidence="6 7">URUG2</strain>
    </source>
</reference>
<keyword evidence="3" id="KW-0539">Nucleus</keyword>
<evidence type="ECO:0000313" key="7">
    <source>
        <dbReference type="Proteomes" id="UP000225277"/>
    </source>
</evidence>
<evidence type="ECO:0000256" key="1">
    <source>
        <dbReference type="ARBA" id="ARBA00023015"/>
    </source>
</evidence>
<dbReference type="GO" id="GO:0000435">
    <property type="term" value="P:positive regulation of transcription from RNA polymerase II promoter by galactose"/>
    <property type="evidence" value="ECO:0007669"/>
    <property type="project" value="TreeGrafter"/>
</dbReference>
<keyword evidence="7" id="KW-1185">Reference proteome</keyword>
<evidence type="ECO:0000259" key="5">
    <source>
        <dbReference type="Pfam" id="PF04082"/>
    </source>
</evidence>
<feature type="domain" description="Xylanolytic transcriptional activator regulatory" evidence="5">
    <location>
        <begin position="147"/>
        <end position="223"/>
    </location>
</feature>
<evidence type="ECO:0000256" key="2">
    <source>
        <dbReference type="ARBA" id="ARBA00023163"/>
    </source>
</evidence>
<keyword evidence="1" id="KW-0805">Transcription regulation</keyword>
<evidence type="ECO:0000313" key="6">
    <source>
        <dbReference type="EMBL" id="CZT15428.1"/>
    </source>
</evidence>
<dbReference type="RefSeq" id="XP_023622324.1">
    <property type="nucleotide sequence ID" value="XM_023766556.1"/>
</dbReference>
<dbReference type="PANTHER" id="PTHR47424">
    <property type="entry name" value="REGULATORY PROTEIN GAL4"/>
    <property type="match status" value="1"/>
</dbReference>
<dbReference type="GO" id="GO:0008270">
    <property type="term" value="F:zinc ion binding"/>
    <property type="evidence" value="ECO:0007669"/>
    <property type="project" value="InterPro"/>
</dbReference>
<dbReference type="CDD" id="cd12148">
    <property type="entry name" value="fungal_TF_MHR"/>
    <property type="match status" value="1"/>
</dbReference>
<dbReference type="STRING" id="112498.A0A2D3UP13"/>
<protein>
    <recommendedName>
        <fullName evidence="5">Xylanolytic transcriptional activator regulatory domain-containing protein</fullName>
    </recommendedName>
</protein>
<dbReference type="Proteomes" id="UP000225277">
    <property type="component" value="Unassembled WGS sequence"/>
</dbReference>
<feature type="compositionally biased region" description="Polar residues" evidence="4">
    <location>
        <begin position="41"/>
        <end position="58"/>
    </location>
</feature>
<feature type="region of interest" description="Disordered" evidence="4">
    <location>
        <begin position="1"/>
        <end position="58"/>
    </location>
</feature>
<dbReference type="AlphaFoldDB" id="A0A2D3UP13"/>
<dbReference type="GO" id="GO:0000978">
    <property type="term" value="F:RNA polymerase II cis-regulatory region sequence-specific DNA binding"/>
    <property type="evidence" value="ECO:0007669"/>
    <property type="project" value="TreeGrafter"/>
</dbReference>
<keyword evidence="2" id="KW-0804">Transcription</keyword>
<dbReference type="GO" id="GO:0000981">
    <property type="term" value="F:DNA-binding transcription factor activity, RNA polymerase II-specific"/>
    <property type="evidence" value="ECO:0007669"/>
    <property type="project" value="TreeGrafter"/>
</dbReference>
<dbReference type="InterPro" id="IPR051127">
    <property type="entry name" value="Fungal_SecMet_Regulators"/>
</dbReference>
<dbReference type="InterPro" id="IPR007219">
    <property type="entry name" value="XnlR_reg_dom"/>
</dbReference>
<feature type="compositionally biased region" description="Pro residues" evidence="4">
    <location>
        <begin position="22"/>
        <end position="33"/>
    </location>
</feature>
<proteinExistence type="predicted"/>
<gene>
    <name evidence="6" type="ORF">RCC_01287</name>
</gene>
<evidence type="ECO:0000256" key="4">
    <source>
        <dbReference type="SAM" id="MobiDB-lite"/>
    </source>
</evidence>
<accession>A0A2D3UP13</accession>
<dbReference type="GeneID" id="35596564"/>
<dbReference type="EMBL" id="FJUY01000001">
    <property type="protein sequence ID" value="CZT15428.1"/>
    <property type="molecule type" value="Genomic_DNA"/>
</dbReference>
<sequence>MGGESSEPTTPEEVQPQETVASPPPDLVPPPFPAACAWSPTHHTGSPDSWNTKVANESRTRTSAVGELIYLGDSADSSLLEDIRSLAQNVGTPPKPSLDEARNLIQTFLWVTTSFLDLFDEVDLERSLEHWATAPTGHEQHRDQDTIYFLIFAIAAQADPTDKDSLADKYFAYGRYLVACHYSEQPSTTAIQAYMLIAMYLLTAARRDAAFMYTGLATRAAYRIVRQRLWKVIFQEILDDVYSERHVSSDVLRKISNHQREWTIRLREGLEHDGIQQTDFVGAGEH</sequence>
<dbReference type="GO" id="GO:0005634">
    <property type="term" value="C:nucleus"/>
    <property type="evidence" value="ECO:0007669"/>
    <property type="project" value="TreeGrafter"/>
</dbReference>
<dbReference type="OrthoDB" id="47007at2759"/>
<evidence type="ECO:0000256" key="3">
    <source>
        <dbReference type="ARBA" id="ARBA00023242"/>
    </source>
</evidence>
<name>A0A2D3UP13_9PEZI</name>
<dbReference type="GO" id="GO:0006351">
    <property type="term" value="P:DNA-templated transcription"/>
    <property type="evidence" value="ECO:0007669"/>
    <property type="project" value="InterPro"/>
</dbReference>
<organism evidence="6 7">
    <name type="scientific">Ramularia collo-cygni</name>
    <dbReference type="NCBI Taxonomy" id="112498"/>
    <lineage>
        <taxon>Eukaryota</taxon>
        <taxon>Fungi</taxon>
        <taxon>Dikarya</taxon>
        <taxon>Ascomycota</taxon>
        <taxon>Pezizomycotina</taxon>
        <taxon>Dothideomycetes</taxon>
        <taxon>Dothideomycetidae</taxon>
        <taxon>Mycosphaerellales</taxon>
        <taxon>Mycosphaerellaceae</taxon>
        <taxon>Ramularia</taxon>
    </lineage>
</organism>
<dbReference type="PANTHER" id="PTHR47424:SF9">
    <property type="entry name" value="TAH-2"/>
    <property type="match status" value="1"/>
</dbReference>
<feature type="compositionally biased region" description="Low complexity" evidence="4">
    <location>
        <begin position="1"/>
        <end position="20"/>
    </location>
</feature>